<evidence type="ECO:0000256" key="7">
    <source>
        <dbReference type="SAM" id="MobiDB-lite"/>
    </source>
</evidence>
<dbReference type="InterPro" id="IPR005115">
    <property type="entry name" value="Gly_transporter"/>
</dbReference>
<feature type="domain" description="Glycine transporter" evidence="9">
    <location>
        <begin position="102"/>
        <end position="174"/>
    </location>
</feature>
<keyword evidence="5 8" id="KW-1133">Transmembrane helix</keyword>
<gene>
    <name evidence="10" type="ORF">CCAS_08885</name>
</gene>
<dbReference type="GO" id="GO:0005886">
    <property type="term" value="C:plasma membrane"/>
    <property type="evidence" value="ECO:0007669"/>
    <property type="project" value="UniProtKB-SubCell"/>
</dbReference>
<comment type="subcellular location">
    <subcellularLocation>
        <location evidence="1">Cell membrane</location>
        <topology evidence="1">Multi-pass membrane protein</topology>
    </subcellularLocation>
</comment>
<dbReference type="AlphaFoldDB" id="G7HYL8"/>
<feature type="transmembrane region" description="Helical" evidence="8">
    <location>
        <begin position="179"/>
        <end position="200"/>
    </location>
</feature>
<evidence type="ECO:0000256" key="1">
    <source>
        <dbReference type="ARBA" id="ARBA00004651"/>
    </source>
</evidence>
<name>G7HYL8_9CORY</name>
<accession>G7HYL8</accession>
<dbReference type="PANTHER" id="PTHR30506:SF3">
    <property type="entry name" value="UPF0126 INNER MEMBRANE PROTEIN YADS-RELATED"/>
    <property type="match status" value="1"/>
</dbReference>
<dbReference type="Proteomes" id="UP000004840">
    <property type="component" value="Unassembled WGS sequence"/>
</dbReference>
<dbReference type="Pfam" id="PF03458">
    <property type="entry name" value="Gly_transporter"/>
    <property type="match status" value="2"/>
</dbReference>
<dbReference type="RefSeq" id="WP_006822759.1">
    <property type="nucleotide sequence ID" value="NZ_CAFW01000079.1"/>
</dbReference>
<evidence type="ECO:0000256" key="5">
    <source>
        <dbReference type="ARBA" id="ARBA00022989"/>
    </source>
</evidence>
<reference evidence="10 11" key="1">
    <citation type="journal article" date="2012" name="J. Bacteriol.">
        <title>Genome Sequence of Corynebacterium casei UCMA 3821, Isolated from a Smear-Ripened Cheese.</title>
        <authorList>
            <person name="Monnet C."/>
            <person name="Loux V."/>
            <person name="Bento P."/>
            <person name="Gibrat J.F."/>
            <person name="Straub C."/>
            <person name="Bonnarme P."/>
            <person name="Landaud S."/>
            <person name="Irlinger F."/>
        </authorList>
    </citation>
    <scope>NUCLEOTIDE SEQUENCE [LARGE SCALE GENOMIC DNA]</scope>
    <source>
        <strain evidence="10 11">UCMA 3821</strain>
    </source>
</reference>
<keyword evidence="6 8" id="KW-0472">Membrane</keyword>
<evidence type="ECO:0000259" key="9">
    <source>
        <dbReference type="Pfam" id="PF03458"/>
    </source>
</evidence>
<feature type="domain" description="Glycine transporter" evidence="9">
    <location>
        <begin position="15"/>
        <end position="87"/>
    </location>
</feature>
<feature type="region of interest" description="Disordered" evidence="7">
    <location>
        <begin position="235"/>
        <end position="287"/>
    </location>
</feature>
<feature type="transmembrane region" description="Helical" evidence="8">
    <location>
        <begin position="38"/>
        <end position="59"/>
    </location>
</feature>
<evidence type="ECO:0000256" key="3">
    <source>
        <dbReference type="ARBA" id="ARBA00022475"/>
    </source>
</evidence>
<dbReference type="PANTHER" id="PTHR30506">
    <property type="entry name" value="INNER MEMBRANE PROTEIN"/>
    <property type="match status" value="1"/>
</dbReference>
<feature type="transmembrane region" description="Helical" evidence="8">
    <location>
        <begin position="118"/>
        <end position="141"/>
    </location>
</feature>
<feature type="compositionally biased region" description="Basic and acidic residues" evidence="7">
    <location>
        <begin position="239"/>
        <end position="251"/>
    </location>
</feature>
<feature type="transmembrane region" description="Helical" evidence="8">
    <location>
        <begin position="71"/>
        <end position="89"/>
    </location>
</feature>
<evidence type="ECO:0000256" key="6">
    <source>
        <dbReference type="ARBA" id="ARBA00023136"/>
    </source>
</evidence>
<keyword evidence="3" id="KW-1003">Cell membrane</keyword>
<evidence type="ECO:0000313" key="11">
    <source>
        <dbReference type="Proteomes" id="UP000004840"/>
    </source>
</evidence>
<organism evidence="10 11">
    <name type="scientific">Corynebacterium casei UCMA 3821</name>
    <dbReference type="NCBI Taxonomy" id="1110505"/>
    <lineage>
        <taxon>Bacteria</taxon>
        <taxon>Bacillati</taxon>
        <taxon>Actinomycetota</taxon>
        <taxon>Actinomycetes</taxon>
        <taxon>Mycobacteriales</taxon>
        <taxon>Corynebacteriaceae</taxon>
        <taxon>Corynebacterium</taxon>
    </lineage>
</organism>
<dbReference type="EMBL" id="CAFW01000079">
    <property type="protein sequence ID" value="CCE55283.1"/>
    <property type="molecule type" value="Genomic_DNA"/>
</dbReference>
<evidence type="ECO:0000256" key="8">
    <source>
        <dbReference type="SAM" id="Phobius"/>
    </source>
</evidence>
<keyword evidence="4 8" id="KW-0812">Transmembrane</keyword>
<evidence type="ECO:0000256" key="4">
    <source>
        <dbReference type="ARBA" id="ARBA00022692"/>
    </source>
</evidence>
<sequence>MESVDPTIDLLYRSLDLIGVVLNGIIGGTIARQRNFDIIGFIFLALFSATAGGMIRDMLISDGPAYAISDPLYLILACVGALIAFLTDLKGRAWEIFKVHGDAVILGAWSVTGCTKALAYGMPWIACIFMGVLTAVGGGMVRDVASGQIPSVFGGNPLYAVPAIFASAAMVVFAEAGFIGLGMMIAPILGTGLAIMAYWFEWVLPRGINYAPVNYTAAQMASAVKRAEKRGFKLGSNRRAVEKSDPNESKASRAGRNLRHLKPGDSPANSSGKAARRSANKASEDEN</sequence>
<protein>
    <recommendedName>
        <fullName evidence="9">Glycine transporter domain-containing protein</fullName>
    </recommendedName>
</protein>
<feature type="transmembrane region" description="Helical" evidence="8">
    <location>
        <begin position="153"/>
        <end position="173"/>
    </location>
</feature>
<evidence type="ECO:0000256" key="2">
    <source>
        <dbReference type="ARBA" id="ARBA00008193"/>
    </source>
</evidence>
<feature type="transmembrane region" description="Helical" evidence="8">
    <location>
        <begin position="12"/>
        <end position="31"/>
    </location>
</feature>
<comment type="similarity">
    <text evidence="2">Belongs to the UPF0126 family.</text>
</comment>
<proteinExistence type="inferred from homology"/>
<comment type="caution">
    <text evidence="10">The sequence shown here is derived from an EMBL/GenBank/DDBJ whole genome shotgun (WGS) entry which is preliminary data.</text>
</comment>
<evidence type="ECO:0000313" key="10">
    <source>
        <dbReference type="EMBL" id="CCE55283.1"/>
    </source>
</evidence>